<evidence type="ECO:0000313" key="5">
    <source>
        <dbReference type="EMBL" id="ALL53630.1"/>
    </source>
</evidence>
<dbReference type="SUPFAM" id="SSF46785">
    <property type="entry name" value="Winged helix' DNA-binding domain"/>
    <property type="match status" value="1"/>
</dbReference>
<dbReference type="InterPro" id="IPR002577">
    <property type="entry name" value="HTH_HxlR"/>
</dbReference>
<dbReference type="Pfam" id="PF01638">
    <property type="entry name" value="HxlR"/>
    <property type="match status" value="1"/>
</dbReference>
<dbReference type="InterPro" id="IPR036388">
    <property type="entry name" value="WH-like_DNA-bd_sf"/>
</dbReference>
<evidence type="ECO:0000256" key="2">
    <source>
        <dbReference type="ARBA" id="ARBA00023125"/>
    </source>
</evidence>
<keyword evidence="2" id="KW-0238">DNA-binding</keyword>
<feature type="domain" description="HTH hxlR-type" evidence="4">
    <location>
        <begin position="12"/>
        <end position="111"/>
    </location>
</feature>
<reference evidence="5" key="1">
    <citation type="submission" date="2015-01" db="EMBL/GenBank/DDBJ databases">
        <title>Ommochrome synthesis by a marine sediment metagenomic clone in Escherichia coli is catalyzed by a bacterial hemerythrin.</title>
        <authorList>
            <person name="Strand T.A."/>
            <person name="Panzella L."/>
            <person name="Ertesvaag H."/>
            <person name="D'Errico G."/>
            <person name="D'Ischia M."/>
            <person name="Drabloes F."/>
            <person name="Valla S."/>
        </authorList>
    </citation>
    <scope>NUCLEOTIDE SEQUENCE</scope>
</reference>
<accession>A0A1B0THA3</accession>
<dbReference type="GO" id="GO:0003677">
    <property type="term" value="F:DNA binding"/>
    <property type="evidence" value="ECO:0007669"/>
    <property type="project" value="UniProtKB-KW"/>
</dbReference>
<evidence type="ECO:0000259" key="4">
    <source>
        <dbReference type="PROSITE" id="PS51118"/>
    </source>
</evidence>
<keyword evidence="1" id="KW-0805">Transcription regulation</keyword>
<dbReference type="EMBL" id="KP401859">
    <property type="protein sequence ID" value="ALL53630.1"/>
    <property type="molecule type" value="Genomic_DNA"/>
</dbReference>
<dbReference type="PANTHER" id="PTHR33204:SF37">
    <property type="entry name" value="HTH-TYPE TRANSCRIPTIONAL REGULATOR YODB"/>
    <property type="match status" value="1"/>
</dbReference>
<protein>
    <submittedName>
        <fullName evidence="5">Transcriptional regulator, HxlR family</fullName>
    </submittedName>
</protein>
<evidence type="ECO:0000256" key="1">
    <source>
        <dbReference type="ARBA" id="ARBA00023015"/>
    </source>
</evidence>
<organism evidence="5">
    <name type="scientific">uncultured bacterium fosmid I5J7</name>
    <dbReference type="NCBI Taxonomy" id="1701911"/>
    <lineage>
        <taxon>Bacteria</taxon>
        <taxon>environmental samples</taxon>
    </lineage>
</organism>
<proteinExistence type="predicted"/>
<dbReference type="AlphaFoldDB" id="A0A1B0THA3"/>
<dbReference type="Gene3D" id="1.10.10.10">
    <property type="entry name" value="Winged helix-like DNA-binding domain superfamily/Winged helix DNA-binding domain"/>
    <property type="match status" value="1"/>
</dbReference>
<evidence type="ECO:0000256" key="3">
    <source>
        <dbReference type="ARBA" id="ARBA00023163"/>
    </source>
</evidence>
<sequence>MPPAAEPRRSDCPISFALEIFGDRWTLIVLRDLMLRSRQRYKELLEGDEGIATNVLADRLKRLEHRKLITKKRDPADARQFIYLPTELAVSLVPMLVEMTAWGIRTSESEVGSDFLDRFETERDKLISDLQQKVRKDANLPDADK</sequence>
<dbReference type="PANTHER" id="PTHR33204">
    <property type="entry name" value="TRANSCRIPTIONAL REGULATOR, MARR FAMILY"/>
    <property type="match status" value="1"/>
</dbReference>
<dbReference type="InterPro" id="IPR036390">
    <property type="entry name" value="WH_DNA-bd_sf"/>
</dbReference>
<keyword evidence="3" id="KW-0804">Transcription</keyword>
<name>A0A1B0THA3_9BACT</name>
<dbReference type="PROSITE" id="PS51118">
    <property type="entry name" value="HTH_HXLR"/>
    <property type="match status" value="1"/>
</dbReference>